<dbReference type="GO" id="GO:0006355">
    <property type="term" value="P:regulation of DNA-templated transcription"/>
    <property type="evidence" value="ECO:0007669"/>
    <property type="project" value="InterPro"/>
</dbReference>
<evidence type="ECO:0000259" key="7">
    <source>
        <dbReference type="PROSITE" id="PS51755"/>
    </source>
</evidence>
<dbReference type="Gene3D" id="1.25.40.10">
    <property type="entry name" value="Tetratricopeptide repeat domain"/>
    <property type="match status" value="1"/>
</dbReference>
<evidence type="ECO:0000256" key="4">
    <source>
        <dbReference type="ARBA" id="ARBA00023125"/>
    </source>
</evidence>
<dbReference type="RefSeq" id="WP_184933506.1">
    <property type="nucleotide sequence ID" value="NZ_JACHJV010000001.1"/>
</dbReference>
<dbReference type="PANTHER" id="PTHR35807">
    <property type="entry name" value="TRANSCRIPTIONAL REGULATOR REDD-RELATED"/>
    <property type="match status" value="1"/>
</dbReference>
<keyword evidence="5" id="KW-0804">Transcription</keyword>
<keyword evidence="3" id="KW-0805">Transcription regulation</keyword>
<dbReference type="GO" id="GO:0003677">
    <property type="term" value="F:DNA binding"/>
    <property type="evidence" value="ECO:0007669"/>
    <property type="project" value="UniProtKB-UniRule"/>
</dbReference>
<feature type="DNA-binding region" description="OmpR/PhoB-type" evidence="6">
    <location>
        <begin position="1"/>
        <end position="96"/>
    </location>
</feature>
<keyword evidence="4 6" id="KW-0238">DNA-binding</keyword>
<evidence type="ECO:0000256" key="2">
    <source>
        <dbReference type="ARBA" id="ARBA00023012"/>
    </source>
</evidence>
<evidence type="ECO:0000256" key="1">
    <source>
        <dbReference type="ARBA" id="ARBA00005820"/>
    </source>
</evidence>
<name>A0A7W7QWL7_KITKI</name>
<dbReference type="SMART" id="SM01043">
    <property type="entry name" value="BTAD"/>
    <property type="match status" value="1"/>
</dbReference>
<evidence type="ECO:0000313" key="8">
    <source>
        <dbReference type="EMBL" id="MBB4921123.1"/>
    </source>
</evidence>
<protein>
    <submittedName>
        <fullName evidence="8">DNA-binding SARP family transcriptional activator</fullName>
    </submittedName>
</protein>
<comment type="similarity">
    <text evidence="1">Belongs to the AfsR/DnrI/RedD regulatory family.</text>
</comment>
<dbReference type="GO" id="GO:0000160">
    <property type="term" value="P:phosphorelay signal transduction system"/>
    <property type="evidence" value="ECO:0007669"/>
    <property type="project" value="UniProtKB-KW"/>
</dbReference>
<dbReference type="AlphaFoldDB" id="A0A7W7QWL7"/>
<dbReference type="InterPro" id="IPR051677">
    <property type="entry name" value="AfsR-DnrI-RedD_regulator"/>
</dbReference>
<feature type="domain" description="OmpR/PhoB-type" evidence="7">
    <location>
        <begin position="1"/>
        <end position="96"/>
    </location>
</feature>
<sequence length="255" mass="27906">MEFKILGSLEIWADGVRVRLAGSRQERLLAMLLLNANTVVPIGRLVDAVWGERPPATAGRQVRNLAAGLRRSFTEAAGGRVADLISTDGPGYRLTLQERKLDAQVFAAHLACAHRAQRAGEHALAVGEYRAALDLWRGPALGGLADGNRQAGRPLTAGAVGLDEQRLACWENCLELELGLDRHREVVPELSALVAEHPLRARFTAQLMLALQRSGRQADALDLYRRLAARLCEELGLDPAPELQLLRQRLLRTEG</sequence>
<dbReference type="SUPFAM" id="SSF48452">
    <property type="entry name" value="TPR-like"/>
    <property type="match status" value="1"/>
</dbReference>
<gene>
    <name evidence="8" type="ORF">FHR34_000116</name>
</gene>
<dbReference type="Pfam" id="PF03704">
    <property type="entry name" value="BTAD"/>
    <property type="match status" value="1"/>
</dbReference>
<dbReference type="SMART" id="SM00862">
    <property type="entry name" value="Trans_reg_C"/>
    <property type="match status" value="1"/>
</dbReference>
<dbReference type="Gene3D" id="1.10.10.10">
    <property type="entry name" value="Winged helix-like DNA-binding domain superfamily/Winged helix DNA-binding domain"/>
    <property type="match status" value="1"/>
</dbReference>
<dbReference type="InterPro" id="IPR001867">
    <property type="entry name" value="OmpR/PhoB-type_DNA-bd"/>
</dbReference>
<dbReference type="InterPro" id="IPR011990">
    <property type="entry name" value="TPR-like_helical_dom_sf"/>
</dbReference>
<keyword evidence="9" id="KW-1185">Reference proteome</keyword>
<comment type="caution">
    <text evidence="8">The sequence shown here is derived from an EMBL/GenBank/DDBJ whole genome shotgun (WGS) entry which is preliminary data.</text>
</comment>
<evidence type="ECO:0000256" key="3">
    <source>
        <dbReference type="ARBA" id="ARBA00023015"/>
    </source>
</evidence>
<dbReference type="Pfam" id="PF00486">
    <property type="entry name" value="Trans_reg_C"/>
    <property type="match status" value="1"/>
</dbReference>
<evidence type="ECO:0000313" key="9">
    <source>
        <dbReference type="Proteomes" id="UP000540506"/>
    </source>
</evidence>
<dbReference type="InterPro" id="IPR036388">
    <property type="entry name" value="WH-like_DNA-bd_sf"/>
</dbReference>
<dbReference type="InterPro" id="IPR016032">
    <property type="entry name" value="Sig_transdc_resp-reg_C-effctor"/>
</dbReference>
<dbReference type="Proteomes" id="UP000540506">
    <property type="component" value="Unassembled WGS sequence"/>
</dbReference>
<keyword evidence="2" id="KW-0902">Two-component regulatory system</keyword>
<proteinExistence type="inferred from homology"/>
<dbReference type="PANTHER" id="PTHR35807:SF1">
    <property type="entry name" value="TRANSCRIPTIONAL REGULATOR REDD"/>
    <property type="match status" value="1"/>
</dbReference>
<accession>A0A7W7QWL7</accession>
<dbReference type="InterPro" id="IPR005158">
    <property type="entry name" value="BTAD"/>
</dbReference>
<dbReference type="EMBL" id="JACHJV010000001">
    <property type="protein sequence ID" value="MBB4921123.1"/>
    <property type="molecule type" value="Genomic_DNA"/>
</dbReference>
<evidence type="ECO:0000256" key="5">
    <source>
        <dbReference type="ARBA" id="ARBA00023163"/>
    </source>
</evidence>
<evidence type="ECO:0000256" key="6">
    <source>
        <dbReference type="PROSITE-ProRule" id="PRU01091"/>
    </source>
</evidence>
<reference evidence="8 9" key="1">
    <citation type="submission" date="2020-08" db="EMBL/GenBank/DDBJ databases">
        <title>Sequencing the genomes of 1000 actinobacteria strains.</title>
        <authorList>
            <person name="Klenk H.-P."/>
        </authorList>
    </citation>
    <scope>NUCLEOTIDE SEQUENCE [LARGE SCALE GENOMIC DNA]</scope>
    <source>
        <strain evidence="8 9">DSM 41654</strain>
    </source>
</reference>
<dbReference type="CDD" id="cd15831">
    <property type="entry name" value="BTAD"/>
    <property type="match status" value="1"/>
</dbReference>
<dbReference type="SUPFAM" id="SSF46894">
    <property type="entry name" value="C-terminal effector domain of the bipartite response regulators"/>
    <property type="match status" value="1"/>
</dbReference>
<dbReference type="PROSITE" id="PS51755">
    <property type="entry name" value="OMPR_PHOB"/>
    <property type="match status" value="1"/>
</dbReference>
<organism evidence="8 9">
    <name type="scientific">Kitasatospora kifunensis</name>
    <name type="common">Streptomyces kifunensis</name>
    <dbReference type="NCBI Taxonomy" id="58351"/>
    <lineage>
        <taxon>Bacteria</taxon>
        <taxon>Bacillati</taxon>
        <taxon>Actinomycetota</taxon>
        <taxon>Actinomycetes</taxon>
        <taxon>Kitasatosporales</taxon>
        <taxon>Streptomycetaceae</taxon>
        <taxon>Kitasatospora</taxon>
    </lineage>
</organism>